<dbReference type="GO" id="GO:0016567">
    <property type="term" value="P:protein ubiquitination"/>
    <property type="evidence" value="ECO:0007669"/>
    <property type="project" value="TreeGrafter"/>
</dbReference>
<evidence type="ECO:0000259" key="12">
    <source>
        <dbReference type="PROSITE" id="PS50089"/>
    </source>
</evidence>
<keyword evidence="3 11" id="KW-0812">Transmembrane</keyword>
<evidence type="ECO:0000256" key="10">
    <source>
        <dbReference type="PROSITE-ProRule" id="PRU00175"/>
    </source>
</evidence>
<feature type="domain" description="RING-CH-type" evidence="13">
    <location>
        <begin position="9"/>
        <end position="73"/>
    </location>
</feature>
<keyword evidence="5 10" id="KW-0863">Zinc-finger</keyword>
<organism evidence="14 15">
    <name type="scientific">Ditylenchus dipsaci</name>
    <dbReference type="NCBI Taxonomy" id="166011"/>
    <lineage>
        <taxon>Eukaryota</taxon>
        <taxon>Metazoa</taxon>
        <taxon>Ecdysozoa</taxon>
        <taxon>Nematoda</taxon>
        <taxon>Chromadorea</taxon>
        <taxon>Rhabditida</taxon>
        <taxon>Tylenchina</taxon>
        <taxon>Tylenchomorpha</taxon>
        <taxon>Sphaerularioidea</taxon>
        <taxon>Anguinidae</taxon>
        <taxon>Anguininae</taxon>
        <taxon>Ditylenchus</taxon>
    </lineage>
</organism>
<evidence type="ECO:0000313" key="14">
    <source>
        <dbReference type="Proteomes" id="UP000887574"/>
    </source>
</evidence>
<dbReference type="InterPro" id="IPR013083">
    <property type="entry name" value="Znf_RING/FYVE/PHD"/>
</dbReference>
<dbReference type="AlphaFoldDB" id="A0A915DP19"/>
<evidence type="ECO:0000313" key="15">
    <source>
        <dbReference type="WBParaSite" id="jg21620"/>
    </source>
</evidence>
<dbReference type="InterPro" id="IPR001841">
    <property type="entry name" value="Znf_RING"/>
</dbReference>
<accession>A0A915DP19</accession>
<evidence type="ECO:0000256" key="4">
    <source>
        <dbReference type="ARBA" id="ARBA00022723"/>
    </source>
</evidence>
<dbReference type="PROSITE" id="PS51292">
    <property type="entry name" value="ZF_RING_CH"/>
    <property type="match status" value="1"/>
</dbReference>
<feature type="domain" description="RING-type" evidence="12">
    <location>
        <begin position="17"/>
        <end position="67"/>
    </location>
</feature>
<name>A0A915DP19_9BILA</name>
<protein>
    <submittedName>
        <fullName evidence="15">RING-CH-type domain-containing protein</fullName>
    </submittedName>
</protein>
<feature type="transmembrane region" description="Helical" evidence="11">
    <location>
        <begin position="140"/>
        <end position="161"/>
    </location>
</feature>
<keyword evidence="8 11" id="KW-1133">Transmembrane helix</keyword>
<dbReference type="InterPro" id="IPR011016">
    <property type="entry name" value="Znf_RING-CH"/>
</dbReference>
<sequence length="238" mass="26355">MTSPTSRLCVSQSAAVCRICYSGENSGLKEEPLISPCNCKGTMGLFHRSCLNEWLMSSNTFACEICRFRFDIRRIRRPFGAYLRASNAVTERQTLITDILCFLVLTPLVILSVIVCVSLAVDFIDDDKEEPTKGLPKVEICLGLLSLSFVLLLAYGIWLSATLHFHRKSFKLWQEQNSGAEVVDQLSLEESILVTSVVPNPVEWVLLLWLSGNLVSELSNVGGGSGLGIVKARFLTIH</sequence>
<keyword evidence="4" id="KW-0479">Metal-binding</keyword>
<evidence type="ECO:0000256" key="8">
    <source>
        <dbReference type="ARBA" id="ARBA00022989"/>
    </source>
</evidence>
<keyword evidence="14" id="KW-1185">Reference proteome</keyword>
<evidence type="ECO:0000256" key="6">
    <source>
        <dbReference type="ARBA" id="ARBA00022786"/>
    </source>
</evidence>
<dbReference type="Gene3D" id="3.30.40.10">
    <property type="entry name" value="Zinc/RING finger domain, C3HC4 (zinc finger)"/>
    <property type="match status" value="1"/>
</dbReference>
<evidence type="ECO:0000259" key="13">
    <source>
        <dbReference type="PROSITE" id="PS51292"/>
    </source>
</evidence>
<evidence type="ECO:0000256" key="3">
    <source>
        <dbReference type="ARBA" id="ARBA00022692"/>
    </source>
</evidence>
<dbReference type="PROSITE" id="PS50089">
    <property type="entry name" value="ZF_RING_2"/>
    <property type="match status" value="1"/>
</dbReference>
<dbReference type="PANTHER" id="PTHR46065">
    <property type="entry name" value="E3 UBIQUITIN-PROTEIN LIGASE MARCH 2/3 FAMILY MEMBER"/>
    <property type="match status" value="1"/>
</dbReference>
<keyword evidence="9 11" id="KW-0472">Membrane</keyword>
<dbReference type="Pfam" id="PF12906">
    <property type="entry name" value="RINGv"/>
    <property type="match status" value="1"/>
</dbReference>
<dbReference type="Proteomes" id="UP000887574">
    <property type="component" value="Unplaced"/>
</dbReference>
<evidence type="ECO:0000256" key="9">
    <source>
        <dbReference type="ARBA" id="ARBA00023136"/>
    </source>
</evidence>
<comment type="subcellular location">
    <subcellularLocation>
        <location evidence="1">Membrane</location>
        <topology evidence="1">Multi-pass membrane protein</topology>
    </subcellularLocation>
</comment>
<dbReference type="SUPFAM" id="SSF57850">
    <property type="entry name" value="RING/U-box"/>
    <property type="match status" value="1"/>
</dbReference>
<evidence type="ECO:0000256" key="2">
    <source>
        <dbReference type="ARBA" id="ARBA00022679"/>
    </source>
</evidence>
<dbReference type="GO" id="GO:0004842">
    <property type="term" value="F:ubiquitin-protein transferase activity"/>
    <property type="evidence" value="ECO:0007669"/>
    <property type="project" value="TreeGrafter"/>
</dbReference>
<dbReference type="GO" id="GO:0008270">
    <property type="term" value="F:zinc ion binding"/>
    <property type="evidence" value="ECO:0007669"/>
    <property type="project" value="UniProtKB-KW"/>
</dbReference>
<dbReference type="SMART" id="SM00744">
    <property type="entry name" value="RINGv"/>
    <property type="match status" value="1"/>
</dbReference>
<evidence type="ECO:0000256" key="11">
    <source>
        <dbReference type="SAM" id="Phobius"/>
    </source>
</evidence>
<evidence type="ECO:0000256" key="5">
    <source>
        <dbReference type="ARBA" id="ARBA00022771"/>
    </source>
</evidence>
<evidence type="ECO:0000256" key="1">
    <source>
        <dbReference type="ARBA" id="ARBA00004141"/>
    </source>
</evidence>
<reference evidence="15" key="1">
    <citation type="submission" date="2022-11" db="UniProtKB">
        <authorList>
            <consortium name="WormBaseParasite"/>
        </authorList>
    </citation>
    <scope>IDENTIFICATION</scope>
</reference>
<keyword evidence="6" id="KW-0833">Ubl conjugation pathway</keyword>
<dbReference type="GO" id="GO:0016020">
    <property type="term" value="C:membrane"/>
    <property type="evidence" value="ECO:0007669"/>
    <property type="project" value="UniProtKB-SubCell"/>
</dbReference>
<evidence type="ECO:0000256" key="7">
    <source>
        <dbReference type="ARBA" id="ARBA00022833"/>
    </source>
</evidence>
<dbReference type="WBParaSite" id="jg21620">
    <property type="protein sequence ID" value="jg21620"/>
    <property type="gene ID" value="jg21620"/>
</dbReference>
<proteinExistence type="predicted"/>
<keyword evidence="7" id="KW-0862">Zinc</keyword>
<dbReference type="PANTHER" id="PTHR46065:SF3">
    <property type="entry name" value="FI20425P1"/>
    <property type="match status" value="1"/>
</dbReference>
<feature type="transmembrane region" description="Helical" evidence="11">
    <location>
        <begin position="99"/>
        <end position="120"/>
    </location>
</feature>
<keyword evidence="2" id="KW-0808">Transferase</keyword>